<dbReference type="EC" id="4.2.3.-" evidence="4"/>
<dbReference type="InterPro" id="IPR008949">
    <property type="entry name" value="Isoprenoid_synthase_dom_sf"/>
</dbReference>
<name>A0AA40C8Y4_9PEZI</name>
<comment type="cofactor">
    <cofactor evidence="1 4">
        <name>Mg(2+)</name>
        <dbReference type="ChEBI" id="CHEBI:18420"/>
    </cofactor>
</comment>
<dbReference type="GO" id="GO:0008299">
    <property type="term" value="P:isoprenoid biosynthetic process"/>
    <property type="evidence" value="ECO:0007669"/>
    <property type="project" value="UniProtKB-ARBA"/>
</dbReference>
<dbReference type="EMBL" id="JAULSR010000002">
    <property type="protein sequence ID" value="KAK0629375.1"/>
    <property type="molecule type" value="Genomic_DNA"/>
</dbReference>
<dbReference type="SUPFAM" id="SSF48576">
    <property type="entry name" value="Terpenoid synthases"/>
    <property type="match status" value="1"/>
</dbReference>
<dbReference type="SFLD" id="SFLDG01020">
    <property type="entry name" value="Terpene_Cyclase_Like_2"/>
    <property type="match status" value="1"/>
</dbReference>
<dbReference type="Proteomes" id="UP001174934">
    <property type="component" value="Unassembled WGS sequence"/>
</dbReference>
<dbReference type="InterPro" id="IPR034686">
    <property type="entry name" value="Terpene_cyclase-like_2"/>
</dbReference>
<comment type="similarity">
    <text evidence="2 4">Belongs to the terpene synthase family.</text>
</comment>
<dbReference type="GO" id="GO:0046872">
    <property type="term" value="F:metal ion binding"/>
    <property type="evidence" value="ECO:0007669"/>
    <property type="project" value="UniProtKB-KW"/>
</dbReference>
<dbReference type="PANTHER" id="PTHR35201:SF4">
    <property type="entry name" value="BETA-PINACENE SYNTHASE-RELATED"/>
    <property type="match status" value="1"/>
</dbReference>
<dbReference type="SFLD" id="SFLDS00005">
    <property type="entry name" value="Isoprenoid_Synthase_Type_I"/>
    <property type="match status" value="1"/>
</dbReference>
<keyword evidence="3 4" id="KW-0460">Magnesium</keyword>
<dbReference type="Pfam" id="PF19086">
    <property type="entry name" value="Terpene_syn_C_2"/>
    <property type="match status" value="1"/>
</dbReference>
<reference evidence="5" key="1">
    <citation type="submission" date="2023-06" db="EMBL/GenBank/DDBJ databases">
        <title>Genome-scale phylogeny and comparative genomics of the fungal order Sordariales.</title>
        <authorList>
            <consortium name="Lawrence Berkeley National Laboratory"/>
            <person name="Hensen N."/>
            <person name="Bonometti L."/>
            <person name="Westerberg I."/>
            <person name="Brannstrom I.O."/>
            <person name="Guillou S."/>
            <person name="Cros-Aarteil S."/>
            <person name="Calhoun S."/>
            <person name="Haridas S."/>
            <person name="Kuo A."/>
            <person name="Mondo S."/>
            <person name="Pangilinan J."/>
            <person name="Riley R."/>
            <person name="LaButti K."/>
            <person name="Andreopoulos B."/>
            <person name="Lipzen A."/>
            <person name="Chen C."/>
            <person name="Yanf M."/>
            <person name="Daum C."/>
            <person name="Ng V."/>
            <person name="Clum A."/>
            <person name="Steindorff A."/>
            <person name="Ohm R."/>
            <person name="Martin F."/>
            <person name="Silar P."/>
            <person name="Natvig D."/>
            <person name="Lalanne C."/>
            <person name="Gautier V."/>
            <person name="Ament-velasquez S.L."/>
            <person name="Kruys A."/>
            <person name="Hutchinson M.I."/>
            <person name="Powell A.J."/>
            <person name="Barry K."/>
            <person name="Miller A.N."/>
            <person name="Grigoriev I.V."/>
            <person name="Debuchy R."/>
            <person name="Gladieux P."/>
            <person name="Thoren M.H."/>
            <person name="Johannesson H."/>
        </authorList>
    </citation>
    <scope>NUCLEOTIDE SEQUENCE</scope>
    <source>
        <strain evidence="5">SMH3391-2</strain>
    </source>
</reference>
<evidence type="ECO:0000313" key="6">
    <source>
        <dbReference type="Proteomes" id="UP001174934"/>
    </source>
</evidence>
<evidence type="ECO:0000256" key="3">
    <source>
        <dbReference type="ARBA" id="ARBA00022842"/>
    </source>
</evidence>
<dbReference type="GO" id="GO:0010333">
    <property type="term" value="F:terpene synthase activity"/>
    <property type="evidence" value="ECO:0007669"/>
    <property type="project" value="InterPro"/>
</dbReference>
<organism evidence="5 6">
    <name type="scientific">Bombardia bombarda</name>
    <dbReference type="NCBI Taxonomy" id="252184"/>
    <lineage>
        <taxon>Eukaryota</taxon>
        <taxon>Fungi</taxon>
        <taxon>Dikarya</taxon>
        <taxon>Ascomycota</taxon>
        <taxon>Pezizomycotina</taxon>
        <taxon>Sordariomycetes</taxon>
        <taxon>Sordariomycetidae</taxon>
        <taxon>Sordariales</taxon>
        <taxon>Lasiosphaeriaceae</taxon>
        <taxon>Bombardia</taxon>
    </lineage>
</organism>
<accession>A0AA40C8Y4</accession>
<dbReference type="Gene3D" id="1.10.600.10">
    <property type="entry name" value="Farnesyl Diphosphate Synthase"/>
    <property type="match status" value="1"/>
</dbReference>
<sequence length="347" mass="39764">MAVTSVAEISARLRGQTLCVPNLHPFYSQWPKEISPYYEQLKVTIENKIQEWISDERVRKAARDVDLPTFCATWWPNSSLHRLETMAWYSLWIILWDDVVEYAESDNPTTEQTLKYVEFQLGLSKSTEAPETPTKYCELLKYAAPALKADLTLVERQRLYNEIKYYLEGCELEQTFVQAGAMPSLENYWDHRFGTSAVNTYNALGEYMCGGHIPERIYDTPELKTLWFELNRHIVILNDLLSLRNEVPRDWPGLVHILIDTANTDLETAVATMLDMLRISADKIDVAADKLVTMAAEQGGPKAKSTMEDYVSAFKANMTGNYYWSLVCPRYGNVPYTQEDGTIVIPL</sequence>
<keyword evidence="4" id="KW-0479">Metal-binding</keyword>
<comment type="caution">
    <text evidence="5">The sequence shown here is derived from an EMBL/GenBank/DDBJ whole genome shotgun (WGS) entry which is preliminary data.</text>
</comment>
<evidence type="ECO:0000313" key="5">
    <source>
        <dbReference type="EMBL" id="KAK0629375.1"/>
    </source>
</evidence>
<dbReference type="AlphaFoldDB" id="A0AA40C8Y4"/>
<gene>
    <name evidence="5" type="ORF">B0T17DRAFT_525375</name>
</gene>
<keyword evidence="4" id="KW-0456">Lyase</keyword>
<protein>
    <recommendedName>
        <fullName evidence="4">Terpene synthase</fullName>
        <ecNumber evidence="4">4.2.3.-</ecNumber>
    </recommendedName>
</protein>
<evidence type="ECO:0000256" key="1">
    <source>
        <dbReference type="ARBA" id="ARBA00001946"/>
    </source>
</evidence>
<proteinExistence type="inferred from homology"/>
<evidence type="ECO:0000256" key="2">
    <source>
        <dbReference type="ARBA" id="ARBA00006333"/>
    </source>
</evidence>
<keyword evidence="6" id="KW-1185">Reference proteome</keyword>
<dbReference type="PANTHER" id="PTHR35201">
    <property type="entry name" value="TERPENE SYNTHASE"/>
    <property type="match status" value="1"/>
</dbReference>
<evidence type="ECO:0000256" key="4">
    <source>
        <dbReference type="RuleBase" id="RU366034"/>
    </source>
</evidence>